<dbReference type="PANTHER" id="PTHR30177:SF4">
    <property type="entry name" value="OSMOPROTECTANT IMPORT PERMEASE PROTEIN OSMW"/>
    <property type="match status" value="1"/>
</dbReference>
<comment type="similarity">
    <text evidence="6">Belongs to the binding-protein-dependent transport system permease family.</text>
</comment>
<feature type="domain" description="ABC transmembrane type-1" evidence="7">
    <location>
        <begin position="15"/>
        <end position="197"/>
    </location>
</feature>
<organism evidence="8 9">
    <name type="scientific">Pseudonocardia thermophila</name>
    <dbReference type="NCBI Taxonomy" id="1848"/>
    <lineage>
        <taxon>Bacteria</taxon>
        <taxon>Bacillati</taxon>
        <taxon>Actinomycetota</taxon>
        <taxon>Actinomycetes</taxon>
        <taxon>Pseudonocardiales</taxon>
        <taxon>Pseudonocardiaceae</taxon>
        <taxon>Pseudonocardia</taxon>
    </lineage>
</organism>
<dbReference type="GO" id="GO:0055085">
    <property type="term" value="P:transmembrane transport"/>
    <property type="evidence" value="ECO:0007669"/>
    <property type="project" value="InterPro"/>
</dbReference>
<evidence type="ECO:0000256" key="5">
    <source>
        <dbReference type="ARBA" id="ARBA00023136"/>
    </source>
</evidence>
<feature type="transmembrane region" description="Helical" evidence="6">
    <location>
        <begin position="175"/>
        <end position="193"/>
    </location>
</feature>
<gene>
    <name evidence="8" type="ORF">SAMN05443637_10870</name>
</gene>
<feature type="transmembrane region" description="Helical" evidence="6">
    <location>
        <begin position="49"/>
        <end position="69"/>
    </location>
</feature>
<feature type="transmembrane region" description="Helical" evidence="6">
    <location>
        <begin position="81"/>
        <end position="100"/>
    </location>
</feature>
<reference evidence="8 9" key="1">
    <citation type="submission" date="2016-11" db="EMBL/GenBank/DDBJ databases">
        <authorList>
            <person name="Jaros S."/>
            <person name="Januszkiewicz K."/>
            <person name="Wedrychowicz H."/>
        </authorList>
    </citation>
    <scope>NUCLEOTIDE SEQUENCE [LARGE SCALE GENOMIC DNA]</scope>
    <source>
        <strain evidence="8 9">DSM 43832</strain>
    </source>
</reference>
<dbReference type="EMBL" id="FRAP01000008">
    <property type="protein sequence ID" value="SHK56852.1"/>
    <property type="molecule type" value="Genomic_DNA"/>
</dbReference>
<dbReference type="AlphaFoldDB" id="A0A1M6TIB8"/>
<dbReference type="Pfam" id="PF00528">
    <property type="entry name" value="BPD_transp_1"/>
    <property type="match status" value="1"/>
</dbReference>
<evidence type="ECO:0000259" key="7">
    <source>
        <dbReference type="PROSITE" id="PS50928"/>
    </source>
</evidence>
<keyword evidence="2 6" id="KW-0813">Transport</keyword>
<evidence type="ECO:0000256" key="1">
    <source>
        <dbReference type="ARBA" id="ARBA00004141"/>
    </source>
</evidence>
<dbReference type="PANTHER" id="PTHR30177">
    <property type="entry name" value="GLYCINE BETAINE/L-PROLINE TRANSPORT SYSTEM PERMEASE PROTEIN PROW"/>
    <property type="match status" value="1"/>
</dbReference>
<evidence type="ECO:0000256" key="3">
    <source>
        <dbReference type="ARBA" id="ARBA00022692"/>
    </source>
</evidence>
<feature type="transmembrane region" description="Helical" evidence="6">
    <location>
        <begin position="20"/>
        <end position="42"/>
    </location>
</feature>
<protein>
    <submittedName>
        <fullName evidence="8">Osmoprotectant transport system permease protein</fullName>
    </submittedName>
</protein>
<dbReference type="InterPro" id="IPR000515">
    <property type="entry name" value="MetI-like"/>
</dbReference>
<evidence type="ECO:0000313" key="8">
    <source>
        <dbReference type="EMBL" id="SHK56852.1"/>
    </source>
</evidence>
<dbReference type="GO" id="GO:0005886">
    <property type="term" value="C:plasma membrane"/>
    <property type="evidence" value="ECO:0007669"/>
    <property type="project" value="UniProtKB-SubCell"/>
</dbReference>
<feature type="transmembrane region" description="Helical" evidence="6">
    <location>
        <begin position="130"/>
        <end position="163"/>
    </location>
</feature>
<name>A0A1M6TIB8_PSETH</name>
<dbReference type="GO" id="GO:0031460">
    <property type="term" value="P:glycine betaine transport"/>
    <property type="evidence" value="ECO:0007669"/>
    <property type="project" value="TreeGrafter"/>
</dbReference>
<dbReference type="InterPro" id="IPR035906">
    <property type="entry name" value="MetI-like_sf"/>
</dbReference>
<dbReference type="STRING" id="1848.SAMN05443637_10870"/>
<keyword evidence="3 6" id="KW-0812">Transmembrane</keyword>
<dbReference type="SUPFAM" id="SSF161098">
    <property type="entry name" value="MetI-like"/>
    <property type="match status" value="1"/>
</dbReference>
<dbReference type="OrthoDB" id="3233284at2"/>
<dbReference type="InterPro" id="IPR051204">
    <property type="entry name" value="ABC_transp_perm/SBD"/>
</dbReference>
<dbReference type="Proteomes" id="UP000184363">
    <property type="component" value="Unassembled WGS sequence"/>
</dbReference>
<dbReference type="PROSITE" id="PS50928">
    <property type="entry name" value="ABC_TM1"/>
    <property type="match status" value="1"/>
</dbReference>
<dbReference type="CDD" id="cd06261">
    <property type="entry name" value="TM_PBP2"/>
    <property type="match status" value="1"/>
</dbReference>
<evidence type="ECO:0000256" key="6">
    <source>
        <dbReference type="RuleBase" id="RU363032"/>
    </source>
</evidence>
<sequence length="228" mass="24048">MTWVLANLDRLLSLTLEHLYFSVIPVVLGLVLAIPIGWAAGLRPAVRAVLVNVSGLLYTVPSIALFVLMPVVLGTQIRSQVNVFAALTIYTLALLVRTVVDGLSAVPSGVVDAATAMGYGRVRRFLEVELPLAVPVIVAGLRVAAASTVSLVTVAALVGFANLGSLFTDGFQRDIPQSVVAGIVLVLLVALVLDRIIVYVGRLLTPWTRVTSRPARAVARPASPEVAP</sequence>
<keyword evidence="5 6" id="KW-0472">Membrane</keyword>
<keyword evidence="4 6" id="KW-1133">Transmembrane helix</keyword>
<dbReference type="RefSeq" id="WP_073457183.1">
    <property type="nucleotide sequence ID" value="NZ_FRAP01000008.1"/>
</dbReference>
<evidence type="ECO:0000313" key="9">
    <source>
        <dbReference type="Proteomes" id="UP000184363"/>
    </source>
</evidence>
<evidence type="ECO:0000256" key="4">
    <source>
        <dbReference type="ARBA" id="ARBA00022989"/>
    </source>
</evidence>
<proteinExistence type="inferred from homology"/>
<accession>A0A1M6TIB8</accession>
<comment type="subcellular location">
    <subcellularLocation>
        <location evidence="6">Cell membrane</location>
        <topology evidence="6">Multi-pass membrane protein</topology>
    </subcellularLocation>
    <subcellularLocation>
        <location evidence="1">Membrane</location>
        <topology evidence="1">Multi-pass membrane protein</topology>
    </subcellularLocation>
</comment>
<keyword evidence="9" id="KW-1185">Reference proteome</keyword>
<evidence type="ECO:0000256" key="2">
    <source>
        <dbReference type="ARBA" id="ARBA00022448"/>
    </source>
</evidence>
<dbReference type="Gene3D" id="1.10.3720.10">
    <property type="entry name" value="MetI-like"/>
    <property type="match status" value="1"/>
</dbReference>